<organism evidence="6 7">
    <name type="scientific">Novipirellula rosea</name>
    <dbReference type="NCBI Taxonomy" id="1031540"/>
    <lineage>
        <taxon>Bacteria</taxon>
        <taxon>Pseudomonadati</taxon>
        <taxon>Planctomycetota</taxon>
        <taxon>Planctomycetia</taxon>
        <taxon>Pirellulales</taxon>
        <taxon>Pirellulaceae</taxon>
        <taxon>Novipirellula</taxon>
    </lineage>
</organism>
<keyword evidence="7" id="KW-1185">Reference proteome</keyword>
<proteinExistence type="inferred from homology"/>
<dbReference type="InterPro" id="IPR001656">
    <property type="entry name" value="PsdUridine_synth_TruD"/>
</dbReference>
<dbReference type="InterPro" id="IPR020103">
    <property type="entry name" value="PsdUridine_synth_cat_dom_sf"/>
</dbReference>
<comment type="similarity">
    <text evidence="1 4">Belongs to the pseudouridine synthase TruD family.</text>
</comment>
<comment type="caution">
    <text evidence="6">The sequence shown here is derived from an EMBL/GenBank/DDBJ whole genome shotgun (WGS) entry which is preliminary data.</text>
</comment>
<dbReference type="EC" id="5.4.99.27" evidence="4"/>
<evidence type="ECO:0000256" key="4">
    <source>
        <dbReference type="HAMAP-Rule" id="MF_01082"/>
    </source>
</evidence>
<keyword evidence="2 4" id="KW-0819">tRNA processing</keyword>
<dbReference type="EMBL" id="BAABGA010000082">
    <property type="protein sequence ID" value="GAA4466383.1"/>
    <property type="molecule type" value="Genomic_DNA"/>
</dbReference>
<dbReference type="Gene3D" id="3.30.2340.10">
    <property type="entry name" value="TruD, insertion domain"/>
    <property type="match status" value="1"/>
</dbReference>
<dbReference type="PANTHER" id="PTHR47811:SF1">
    <property type="entry name" value="TRNA PSEUDOURIDINE SYNTHASE D"/>
    <property type="match status" value="1"/>
</dbReference>
<protein>
    <recommendedName>
        <fullName evidence="4">tRNA pseudouridine synthase D</fullName>
        <ecNumber evidence="4">5.4.99.27</ecNumber>
    </recommendedName>
    <alternativeName>
        <fullName evidence="4">tRNA pseudouridine(13) synthase</fullName>
    </alternativeName>
    <alternativeName>
        <fullName evidence="4">tRNA pseudouridylate synthase D</fullName>
    </alternativeName>
    <alternativeName>
        <fullName evidence="4">tRNA-uridine isomerase D</fullName>
    </alternativeName>
</protein>
<dbReference type="Gene3D" id="3.30.2350.20">
    <property type="entry name" value="TruD, catalytic domain"/>
    <property type="match status" value="1"/>
</dbReference>
<evidence type="ECO:0000259" key="5">
    <source>
        <dbReference type="PROSITE" id="PS50984"/>
    </source>
</evidence>
<feature type="domain" description="TRUD" evidence="5">
    <location>
        <begin position="155"/>
        <end position="302"/>
    </location>
</feature>
<accession>A0ABP8NFB5</accession>
<feature type="active site" description="Nucleophile" evidence="4">
    <location>
        <position position="79"/>
    </location>
</feature>
<dbReference type="SUPFAM" id="SSF55120">
    <property type="entry name" value="Pseudouridine synthase"/>
    <property type="match status" value="1"/>
</dbReference>
<evidence type="ECO:0000313" key="7">
    <source>
        <dbReference type="Proteomes" id="UP001500840"/>
    </source>
</evidence>
<dbReference type="InterPro" id="IPR043165">
    <property type="entry name" value="TruD_insert_sf"/>
</dbReference>
<evidence type="ECO:0000256" key="1">
    <source>
        <dbReference type="ARBA" id="ARBA00007953"/>
    </source>
</evidence>
<comment type="catalytic activity">
    <reaction evidence="4">
        <text>uridine(13) in tRNA = pseudouridine(13) in tRNA</text>
        <dbReference type="Rhea" id="RHEA:42540"/>
        <dbReference type="Rhea" id="RHEA-COMP:10105"/>
        <dbReference type="Rhea" id="RHEA-COMP:10106"/>
        <dbReference type="ChEBI" id="CHEBI:65314"/>
        <dbReference type="ChEBI" id="CHEBI:65315"/>
        <dbReference type="EC" id="5.4.99.27"/>
    </reaction>
</comment>
<dbReference type="InterPro" id="IPR050170">
    <property type="entry name" value="TruD_pseudoU_synthase"/>
</dbReference>
<dbReference type="RefSeq" id="WP_345326967.1">
    <property type="nucleotide sequence ID" value="NZ_BAABGA010000082.1"/>
</dbReference>
<dbReference type="HAMAP" id="MF_01082">
    <property type="entry name" value="TruD"/>
    <property type="match status" value="1"/>
</dbReference>
<reference evidence="7" key="1">
    <citation type="journal article" date="2019" name="Int. J. Syst. Evol. Microbiol.">
        <title>The Global Catalogue of Microorganisms (GCM) 10K type strain sequencing project: providing services to taxonomists for standard genome sequencing and annotation.</title>
        <authorList>
            <consortium name="The Broad Institute Genomics Platform"/>
            <consortium name="The Broad Institute Genome Sequencing Center for Infectious Disease"/>
            <person name="Wu L."/>
            <person name="Ma J."/>
        </authorList>
    </citation>
    <scope>NUCLEOTIDE SEQUENCE [LARGE SCALE GENOMIC DNA]</scope>
    <source>
        <strain evidence="7">JCM 17759</strain>
    </source>
</reference>
<evidence type="ECO:0000256" key="2">
    <source>
        <dbReference type="ARBA" id="ARBA00022694"/>
    </source>
</evidence>
<sequence>MNPIDPPRLCGKSLGTVRFKCRPEDFQVEELLGFQPSGDGEHCLVWVEKSERNTNDVATLFAKKLGIRKRLVSHCGMKDNHAITRQWFSIHLPGQPSPSADDLADDGIRILSVTRNLRKLHRGSHDGNRFIIRLRGCEFSESEANERWQQISDRGVPNYFGPQRFGRDGGNVDQARRFMSGELDVRDRPLRGILISAARSFIFNACVAQRVELGNWDTPLDGEVFGFANNRSLVLPGNYRGDEAERVQQKQLELTSPLWGQGDLLSENQVKGLEQSVVERHPEIIDGLASFNLQQERRVMRLRPLASRLAWEDDRTLVLRFDLPKGTYATTVLRELAELQLGKA</sequence>
<keyword evidence="3 4" id="KW-0413">Isomerase</keyword>
<evidence type="ECO:0000313" key="6">
    <source>
        <dbReference type="EMBL" id="GAA4466383.1"/>
    </source>
</evidence>
<dbReference type="CDD" id="cd02575">
    <property type="entry name" value="PseudoU_synth_EcTruD"/>
    <property type="match status" value="1"/>
</dbReference>
<dbReference type="InterPro" id="IPR042214">
    <property type="entry name" value="TruD_catalytic"/>
</dbReference>
<dbReference type="PROSITE" id="PS50984">
    <property type="entry name" value="TRUD"/>
    <property type="match status" value="1"/>
</dbReference>
<dbReference type="Pfam" id="PF01142">
    <property type="entry name" value="TruD"/>
    <property type="match status" value="2"/>
</dbReference>
<dbReference type="Proteomes" id="UP001500840">
    <property type="component" value="Unassembled WGS sequence"/>
</dbReference>
<comment type="function">
    <text evidence="4">Responsible for synthesis of pseudouridine from uracil-13 in transfer RNAs.</text>
</comment>
<name>A0ABP8NFB5_9BACT</name>
<dbReference type="InterPro" id="IPR011760">
    <property type="entry name" value="PsdUridine_synth_TruD_insert"/>
</dbReference>
<dbReference type="PANTHER" id="PTHR47811">
    <property type="entry name" value="TRNA PSEUDOURIDINE SYNTHASE D"/>
    <property type="match status" value="1"/>
</dbReference>
<evidence type="ECO:0000256" key="3">
    <source>
        <dbReference type="ARBA" id="ARBA00023235"/>
    </source>
</evidence>
<gene>
    <name evidence="4 6" type="primary">truD</name>
    <name evidence="6" type="ORF">GCM10023156_55100</name>
</gene>